<dbReference type="Proteomes" id="UP000789706">
    <property type="component" value="Unassembled WGS sequence"/>
</dbReference>
<evidence type="ECO:0000313" key="1">
    <source>
        <dbReference type="EMBL" id="CAG8468282.1"/>
    </source>
</evidence>
<evidence type="ECO:0000313" key="2">
    <source>
        <dbReference type="Proteomes" id="UP000789706"/>
    </source>
</evidence>
<sequence length="120" mass="13825">HELLTDKNLIVIVQIKIPKEKFAEMRVAFQALSKSEQEIFLIDGGIISNSKCLKRKIRSNKRTFYHWNHNTSLYKNVAKAVKNFLENYAEIHGLPSPGRNVNRITQSLIFLPASRLSCRS</sequence>
<organism evidence="1 2">
    <name type="scientific">Diversispora eburnea</name>
    <dbReference type="NCBI Taxonomy" id="1213867"/>
    <lineage>
        <taxon>Eukaryota</taxon>
        <taxon>Fungi</taxon>
        <taxon>Fungi incertae sedis</taxon>
        <taxon>Mucoromycota</taxon>
        <taxon>Glomeromycotina</taxon>
        <taxon>Glomeromycetes</taxon>
        <taxon>Diversisporales</taxon>
        <taxon>Diversisporaceae</taxon>
        <taxon>Diversispora</taxon>
    </lineage>
</organism>
<name>A0A9N8Z4H6_9GLOM</name>
<protein>
    <submittedName>
        <fullName evidence="1">10547_t:CDS:1</fullName>
    </submittedName>
</protein>
<reference evidence="1" key="1">
    <citation type="submission" date="2021-06" db="EMBL/GenBank/DDBJ databases">
        <authorList>
            <person name="Kallberg Y."/>
            <person name="Tangrot J."/>
            <person name="Rosling A."/>
        </authorList>
    </citation>
    <scope>NUCLEOTIDE SEQUENCE</scope>
    <source>
        <strain evidence="1">AZ414A</strain>
    </source>
</reference>
<dbReference type="OrthoDB" id="2384130at2759"/>
<feature type="non-terminal residue" evidence="1">
    <location>
        <position position="120"/>
    </location>
</feature>
<proteinExistence type="predicted"/>
<dbReference type="EMBL" id="CAJVPK010000180">
    <property type="protein sequence ID" value="CAG8468282.1"/>
    <property type="molecule type" value="Genomic_DNA"/>
</dbReference>
<keyword evidence="2" id="KW-1185">Reference proteome</keyword>
<dbReference type="AlphaFoldDB" id="A0A9N8Z4H6"/>
<accession>A0A9N8Z4H6</accession>
<comment type="caution">
    <text evidence="1">The sequence shown here is derived from an EMBL/GenBank/DDBJ whole genome shotgun (WGS) entry which is preliminary data.</text>
</comment>
<gene>
    <name evidence="1" type="ORF">DEBURN_LOCUS3031</name>
</gene>